<dbReference type="SUPFAM" id="SSF55961">
    <property type="entry name" value="Bet v1-like"/>
    <property type="match status" value="1"/>
</dbReference>
<organism evidence="1 2">
    <name type="scientific">Nocardia tengchongensis</name>
    <dbReference type="NCBI Taxonomy" id="2055889"/>
    <lineage>
        <taxon>Bacteria</taxon>
        <taxon>Bacillati</taxon>
        <taxon>Actinomycetota</taxon>
        <taxon>Actinomycetes</taxon>
        <taxon>Mycobacteriales</taxon>
        <taxon>Nocardiaceae</taxon>
        <taxon>Nocardia</taxon>
    </lineage>
</organism>
<sequence length="174" mass="19973">MVRNVHSRVIAADARAVGRLLDTLATDEDRLWPVRRWPAMLFDRPLGVGASGGHGPIRYTCVKYVPGQEVVFRFRRPLGFDGTHRFVVEQVDATHTRLTHELVMRTHGADRFTWPLVWRWLHDACLEDSLDLAENTLVPGTPPRNHHSGYVRFLRSRVHRTEIQDRAILAGEPQ</sequence>
<proteinExistence type="predicted"/>
<keyword evidence="2" id="KW-1185">Reference proteome</keyword>
<reference evidence="1 2" key="1">
    <citation type="submission" date="2021-04" db="EMBL/GenBank/DDBJ databases">
        <title>Nocardia tengchongensis.</title>
        <authorList>
            <person name="Zhuang k."/>
            <person name="Ran Y."/>
            <person name="Li W."/>
        </authorList>
    </citation>
    <scope>NUCLEOTIDE SEQUENCE [LARGE SCALE GENOMIC DNA]</scope>
    <source>
        <strain evidence="1 2">CFH S0057</strain>
    </source>
</reference>
<accession>A0ABX8CNB6</accession>
<dbReference type="Proteomes" id="UP000683310">
    <property type="component" value="Chromosome"/>
</dbReference>
<protein>
    <submittedName>
        <fullName evidence="1">SRPBCC family protein</fullName>
    </submittedName>
</protein>
<dbReference type="EMBL" id="CP074371">
    <property type="protein sequence ID" value="QVI21446.1"/>
    <property type="molecule type" value="Genomic_DNA"/>
</dbReference>
<evidence type="ECO:0000313" key="1">
    <source>
        <dbReference type="EMBL" id="QVI21446.1"/>
    </source>
</evidence>
<gene>
    <name evidence="1" type="ORF">KHQ06_36790</name>
</gene>
<evidence type="ECO:0000313" key="2">
    <source>
        <dbReference type="Proteomes" id="UP000683310"/>
    </source>
</evidence>
<dbReference type="RefSeq" id="WP_213557548.1">
    <property type="nucleotide sequence ID" value="NZ_JBHZDI010000187.1"/>
</dbReference>
<name>A0ABX8CNB6_9NOCA</name>